<name>A0ABP9AV75_9MICO</name>
<dbReference type="CDD" id="cd00609">
    <property type="entry name" value="AAT_like"/>
    <property type="match status" value="1"/>
</dbReference>
<evidence type="ECO:0000256" key="4">
    <source>
        <dbReference type="ARBA" id="ARBA00022898"/>
    </source>
</evidence>
<evidence type="ECO:0000256" key="2">
    <source>
        <dbReference type="ARBA" id="ARBA00022576"/>
    </source>
</evidence>
<keyword evidence="2 6" id="KW-0032">Aminotransferase</keyword>
<organism evidence="6 7">
    <name type="scientific">Microbacterium gilvum</name>
    <dbReference type="NCBI Taxonomy" id="1336204"/>
    <lineage>
        <taxon>Bacteria</taxon>
        <taxon>Bacillati</taxon>
        <taxon>Actinomycetota</taxon>
        <taxon>Actinomycetes</taxon>
        <taxon>Micrococcales</taxon>
        <taxon>Microbacteriaceae</taxon>
        <taxon>Microbacterium</taxon>
    </lineage>
</organism>
<dbReference type="GO" id="GO:0008483">
    <property type="term" value="F:transaminase activity"/>
    <property type="evidence" value="ECO:0007669"/>
    <property type="project" value="UniProtKB-KW"/>
</dbReference>
<sequence length="381" mass="40740">MPKGFGDQTLRDRRADAIELLGGIPDAGALPTDEIAAATARVLAEPGVPALQYSRTAGIPALRSWIAAREGVAEERVLVTNGGFHGLALAIQALLERGDLIAVDNPIFPLFLRGAELSDARILPVPVTAQGIDVAHLAALLEAGERPAALYTVPDFHNPSQGTLPAEQRVELVRLAEHYGFLVLADNPYRELRFRGEGVSAEPFNTSSHVVHVNTFTKTLGPGLRLGWLVLPEDLAGDVAALRARQDSHSSTFVQAVIAELLTSDPGIFDATLDRARALYRERSDAFSAALEAEAPGVFEITPPEGGLFLWPRLADDAIDADRLADDASAEGVEYQRGSFFPSGPGTGADRHLRFAFGDKPVAVLEEAAARLGRAIRRQTA</sequence>
<dbReference type="Gene3D" id="3.90.1150.10">
    <property type="entry name" value="Aspartate Aminotransferase, domain 1"/>
    <property type="match status" value="1"/>
</dbReference>
<dbReference type="InterPro" id="IPR015421">
    <property type="entry name" value="PyrdxlP-dep_Trfase_major"/>
</dbReference>
<protein>
    <submittedName>
        <fullName evidence="6">PLP-dependent aminotransferase family protein</fullName>
    </submittedName>
</protein>
<comment type="caution">
    <text evidence="6">The sequence shown here is derived from an EMBL/GenBank/DDBJ whole genome shotgun (WGS) entry which is preliminary data.</text>
</comment>
<dbReference type="PANTHER" id="PTHR42790:SF19">
    <property type="entry name" value="KYNURENINE_ALPHA-AMINOADIPATE AMINOTRANSFERASE, MITOCHONDRIAL"/>
    <property type="match status" value="1"/>
</dbReference>
<comment type="cofactor">
    <cofactor evidence="1">
        <name>pyridoxal 5'-phosphate</name>
        <dbReference type="ChEBI" id="CHEBI:597326"/>
    </cofactor>
</comment>
<accession>A0ABP9AV75</accession>
<dbReference type="Proteomes" id="UP001501645">
    <property type="component" value="Unassembled WGS sequence"/>
</dbReference>
<reference evidence="7" key="1">
    <citation type="journal article" date="2019" name="Int. J. Syst. Evol. Microbiol.">
        <title>The Global Catalogue of Microorganisms (GCM) 10K type strain sequencing project: providing services to taxonomists for standard genome sequencing and annotation.</title>
        <authorList>
            <consortium name="The Broad Institute Genomics Platform"/>
            <consortium name="The Broad Institute Genome Sequencing Center for Infectious Disease"/>
            <person name="Wu L."/>
            <person name="Ma J."/>
        </authorList>
    </citation>
    <scope>NUCLEOTIDE SEQUENCE [LARGE SCALE GENOMIC DNA]</scope>
    <source>
        <strain evidence="7">JCM 18537</strain>
    </source>
</reference>
<keyword evidence="3" id="KW-0808">Transferase</keyword>
<evidence type="ECO:0000313" key="7">
    <source>
        <dbReference type="Proteomes" id="UP001501645"/>
    </source>
</evidence>
<evidence type="ECO:0000313" key="6">
    <source>
        <dbReference type="EMBL" id="GAA4785546.1"/>
    </source>
</evidence>
<proteinExistence type="predicted"/>
<evidence type="ECO:0000256" key="1">
    <source>
        <dbReference type="ARBA" id="ARBA00001933"/>
    </source>
</evidence>
<dbReference type="SUPFAM" id="SSF53383">
    <property type="entry name" value="PLP-dependent transferases"/>
    <property type="match status" value="1"/>
</dbReference>
<keyword evidence="4" id="KW-0663">Pyridoxal phosphate</keyword>
<keyword evidence="7" id="KW-1185">Reference proteome</keyword>
<dbReference type="InterPro" id="IPR050859">
    <property type="entry name" value="Class-I_PLP-dep_aminotransf"/>
</dbReference>
<dbReference type="Gene3D" id="3.40.640.10">
    <property type="entry name" value="Type I PLP-dependent aspartate aminotransferase-like (Major domain)"/>
    <property type="match status" value="1"/>
</dbReference>
<feature type="domain" description="Aminotransferase class I/classII large" evidence="5">
    <location>
        <begin position="29"/>
        <end position="372"/>
    </location>
</feature>
<gene>
    <name evidence="6" type="ORF">GCM10023351_34150</name>
</gene>
<dbReference type="EMBL" id="BAABKO010000007">
    <property type="protein sequence ID" value="GAA4785546.1"/>
    <property type="molecule type" value="Genomic_DNA"/>
</dbReference>
<dbReference type="PANTHER" id="PTHR42790">
    <property type="entry name" value="AMINOTRANSFERASE"/>
    <property type="match status" value="1"/>
</dbReference>
<evidence type="ECO:0000256" key="3">
    <source>
        <dbReference type="ARBA" id="ARBA00022679"/>
    </source>
</evidence>
<dbReference type="InterPro" id="IPR015422">
    <property type="entry name" value="PyrdxlP-dep_Trfase_small"/>
</dbReference>
<dbReference type="InterPro" id="IPR015424">
    <property type="entry name" value="PyrdxlP-dep_Trfase"/>
</dbReference>
<dbReference type="InterPro" id="IPR004839">
    <property type="entry name" value="Aminotransferase_I/II_large"/>
</dbReference>
<dbReference type="Pfam" id="PF00155">
    <property type="entry name" value="Aminotran_1_2"/>
    <property type="match status" value="1"/>
</dbReference>
<evidence type="ECO:0000259" key="5">
    <source>
        <dbReference type="Pfam" id="PF00155"/>
    </source>
</evidence>